<dbReference type="EnsemblMetazoa" id="ACUA019729-RA">
    <property type="protein sequence ID" value="ACUA019729-PA"/>
    <property type="gene ID" value="ACUA019729"/>
</dbReference>
<organism evidence="2 3">
    <name type="scientific">Anopheles culicifacies</name>
    <dbReference type="NCBI Taxonomy" id="139723"/>
    <lineage>
        <taxon>Eukaryota</taxon>
        <taxon>Metazoa</taxon>
        <taxon>Ecdysozoa</taxon>
        <taxon>Arthropoda</taxon>
        <taxon>Hexapoda</taxon>
        <taxon>Insecta</taxon>
        <taxon>Pterygota</taxon>
        <taxon>Neoptera</taxon>
        <taxon>Endopterygota</taxon>
        <taxon>Diptera</taxon>
        <taxon>Nematocera</taxon>
        <taxon>Culicoidea</taxon>
        <taxon>Culicidae</taxon>
        <taxon>Anophelinae</taxon>
        <taxon>Anopheles</taxon>
        <taxon>culicifacies species complex</taxon>
    </lineage>
</organism>
<name>A0A182MJE5_9DIPT</name>
<dbReference type="Proteomes" id="UP000075883">
    <property type="component" value="Unassembled WGS sequence"/>
</dbReference>
<accession>A0A182MJE5</accession>
<sequence length="211" mass="22795">MISVKRPSVSSHPSAHHHHHQTHHHYQHKQHHQPHSLQNGASSTNSVTSAPLVTTTSANNNRIIRSRNQLSTGSEQHQEGKLQHPNHWNPHNGGFVSNGGSGIGTFSSVGGGQANRPTGSASWTGTGSGCSIITNGGSLYYSNGGYGVSTASVNPKIRDIYEFDSLFLLPACALTSDKALNLRKDLAAYDFNIKILEDSPRASHNVWQCKF</sequence>
<feature type="compositionally biased region" description="Polar residues" evidence="1">
    <location>
        <begin position="37"/>
        <end position="48"/>
    </location>
</feature>
<dbReference type="AlphaFoldDB" id="A0A182MJE5"/>
<dbReference type="STRING" id="139723.A0A182MJE5"/>
<evidence type="ECO:0000313" key="2">
    <source>
        <dbReference type="EnsemblMetazoa" id="ACUA019729-PA"/>
    </source>
</evidence>
<feature type="region of interest" description="Disordered" evidence="1">
    <location>
        <begin position="1"/>
        <end position="48"/>
    </location>
</feature>
<evidence type="ECO:0000313" key="3">
    <source>
        <dbReference type="Proteomes" id="UP000075883"/>
    </source>
</evidence>
<protein>
    <submittedName>
        <fullName evidence="2">Uncharacterized protein</fullName>
    </submittedName>
</protein>
<keyword evidence="3" id="KW-1185">Reference proteome</keyword>
<feature type="compositionally biased region" description="Basic residues" evidence="1">
    <location>
        <begin position="14"/>
        <end position="34"/>
    </location>
</feature>
<evidence type="ECO:0000256" key="1">
    <source>
        <dbReference type="SAM" id="MobiDB-lite"/>
    </source>
</evidence>
<reference evidence="3" key="1">
    <citation type="submission" date="2013-09" db="EMBL/GenBank/DDBJ databases">
        <title>The Genome Sequence of Anopheles culicifacies species A.</title>
        <authorList>
            <consortium name="The Broad Institute Genomics Platform"/>
            <person name="Neafsey D.E."/>
            <person name="Besansky N."/>
            <person name="Howell P."/>
            <person name="Walton C."/>
            <person name="Young S.K."/>
            <person name="Zeng Q."/>
            <person name="Gargeya S."/>
            <person name="Fitzgerald M."/>
            <person name="Haas B."/>
            <person name="Abouelleil A."/>
            <person name="Allen A.W."/>
            <person name="Alvarado L."/>
            <person name="Arachchi H.M."/>
            <person name="Berlin A.M."/>
            <person name="Chapman S.B."/>
            <person name="Gainer-Dewar J."/>
            <person name="Goldberg J."/>
            <person name="Griggs A."/>
            <person name="Gujja S."/>
            <person name="Hansen M."/>
            <person name="Howarth C."/>
            <person name="Imamovic A."/>
            <person name="Ireland A."/>
            <person name="Larimer J."/>
            <person name="McCowan C."/>
            <person name="Murphy C."/>
            <person name="Pearson M."/>
            <person name="Poon T.W."/>
            <person name="Priest M."/>
            <person name="Roberts A."/>
            <person name="Saif S."/>
            <person name="Shea T."/>
            <person name="Sisk P."/>
            <person name="Sykes S."/>
            <person name="Wortman J."/>
            <person name="Nusbaum C."/>
            <person name="Birren B."/>
        </authorList>
    </citation>
    <scope>NUCLEOTIDE SEQUENCE [LARGE SCALE GENOMIC DNA]</scope>
    <source>
        <strain evidence="3">A-37</strain>
    </source>
</reference>
<dbReference type="EMBL" id="AXCM01010125">
    <property type="status" value="NOT_ANNOTATED_CDS"/>
    <property type="molecule type" value="Genomic_DNA"/>
</dbReference>
<proteinExistence type="predicted"/>
<reference evidence="2" key="2">
    <citation type="submission" date="2020-05" db="UniProtKB">
        <authorList>
            <consortium name="EnsemblMetazoa"/>
        </authorList>
    </citation>
    <scope>IDENTIFICATION</scope>
    <source>
        <strain evidence="2">A-37</strain>
    </source>
</reference>
<dbReference type="VEuPathDB" id="VectorBase:ACUA019729"/>